<dbReference type="SUPFAM" id="SSF51905">
    <property type="entry name" value="FAD/NAD(P)-binding domain"/>
    <property type="match status" value="1"/>
</dbReference>
<dbReference type="InterPro" id="IPR036188">
    <property type="entry name" value="FAD/NAD-bd_sf"/>
</dbReference>
<dbReference type="EMBL" id="UHIC01000001">
    <property type="protein sequence ID" value="SUO94235.1"/>
    <property type="molecule type" value="Genomic_DNA"/>
</dbReference>
<feature type="transmembrane region" description="Helical" evidence="2">
    <location>
        <begin position="6"/>
        <end position="28"/>
    </location>
</feature>
<evidence type="ECO:0000256" key="1">
    <source>
        <dbReference type="ARBA" id="ARBA00023002"/>
    </source>
</evidence>
<evidence type="ECO:0000313" key="5">
    <source>
        <dbReference type="Proteomes" id="UP000254601"/>
    </source>
</evidence>
<sequence>MREVSQVQAIDVAIIGGGIAGLWTLAMLRKQGYSAILLEKAGLGAGQTIASQGIIHGGTKYALTGQLSGAAQAITAMPGKWKAALQGMGEIDLSHAKQLSEHQYLWTTQALGGKLTAFFAGKMMQNRMTRLSQKNLPDFLPANFQGHCYALEEPVLDLVSILQCFAEQFRDCIITDANWEKREEKLIVNQQVFLPTTWLNCAGEANAQLSNAKQQIRPLLMTALKIPTDAPDIYGHCLGMSDKPKITITTHPYDYRNVDMGKVYWIGGQPAEEGVGREYSSHIQSIQQLLQETLPWLPPSWTRAKENYQCIPINRAEGAAGGKRPDFPVIEQQNNEITIWPTKLAFAPFVAEKVIARLPASHYSQPAFPQKEIRLSNYCWTKQ</sequence>
<evidence type="ECO:0000259" key="3">
    <source>
        <dbReference type="Pfam" id="PF01266"/>
    </source>
</evidence>
<proteinExistence type="predicted"/>
<gene>
    <name evidence="4" type="ORF">NCTC13337_00633</name>
</gene>
<feature type="domain" description="FAD dependent oxidoreductase" evidence="3">
    <location>
        <begin position="11"/>
        <end position="300"/>
    </location>
</feature>
<accession>A0A380MNN3</accession>
<dbReference type="Proteomes" id="UP000254601">
    <property type="component" value="Unassembled WGS sequence"/>
</dbReference>
<dbReference type="InterPro" id="IPR006076">
    <property type="entry name" value="FAD-dep_OxRdtase"/>
</dbReference>
<evidence type="ECO:0000256" key="2">
    <source>
        <dbReference type="SAM" id="Phobius"/>
    </source>
</evidence>
<protein>
    <submittedName>
        <fullName evidence="4">FAD dependent oxidoreductase</fullName>
    </submittedName>
</protein>
<dbReference type="GO" id="GO:0016491">
    <property type="term" value="F:oxidoreductase activity"/>
    <property type="evidence" value="ECO:0007669"/>
    <property type="project" value="UniProtKB-KW"/>
</dbReference>
<dbReference type="Gene3D" id="3.50.50.60">
    <property type="entry name" value="FAD/NAD(P)-binding domain"/>
    <property type="match status" value="1"/>
</dbReference>
<dbReference type="RefSeq" id="WP_169818656.1">
    <property type="nucleotide sequence ID" value="NZ_LWHB01000135.1"/>
</dbReference>
<keyword evidence="1" id="KW-0560">Oxidoreductase</keyword>
<keyword evidence="2" id="KW-0472">Membrane</keyword>
<name>A0A380MNN3_9GAMM</name>
<evidence type="ECO:0000313" key="4">
    <source>
        <dbReference type="EMBL" id="SUO94235.1"/>
    </source>
</evidence>
<keyword evidence="5" id="KW-1185">Reference proteome</keyword>
<reference evidence="4 5" key="1">
    <citation type="submission" date="2018-06" db="EMBL/GenBank/DDBJ databases">
        <authorList>
            <consortium name="Pathogen Informatics"/>
            <person name="Doyle S."/>
        </authorList>
    </citation>
    <scope>NUCLEOTIDE SEQUENCE [LARGE SCALE GENOMIC DNA]</scope>
    <source>
        <strain evidence="4 5">NCTC13337</strain>
    </source>
</reference>
<keyword evidence="2" id="KW-0812">Transmembrane</keyword>
<keyword evidence="2" id="KW-1133">Transmembrane helix</keyword>
<organism evidence="4 5">
    <name type="scientific">Suttonella ornithocola</name>
    <dbReference type="NCBI Taxonomy" id="279832"/>
    <lineage>
        <taxon>Bacteria</taxon>
        <taxon>Pseudomonadati</taxon>
        <taxon>Pseudomonadota</taxon>
        <taxon>Gammaproteobacteria</taxon>
        <taxon>Cardiobacteriales</taxon>
        <taxon>Cardiobacteriaceae</taxon>
        <taxon>Suttonella</taxon>
    </lineage>
</organism>
<dbReference type="Pfam" id="PF01266">
    <property type="entry name" value="DAO"/>
    <property type="match status" value="1"/>
</dbReference>
<dbReference type="AlphaFoldDB" id="A0A380MNN3"/>